<name>A0A9Q8PEW8_PASFU</name>
<dbReference type="AlphaFoldDB" id="A0A9Q8PEW8"/>
<dbReference type="GeneID" id="71990641"/>
<evidence type="ECO:0000313" key="1">
    <source>
        <dbReference type="EMBL" id="UJO21195.1"/>
    </source>
</evidence>
<evidence type="ECO:0000313" key="2">
    <source>
        <dbReference type="Proteomes" id="UP000756132"/>
    </source>
</evidence>
<dbReference type="KEGG" id="ffu:CLAFUR5_10763"/>
<keyword evidence="2" id="KW-1185">Reference proteome</keyword>
<dbReference type="EMBL" id="CP090170">
    <property type="protein sequence ID" value="UJO21195.1"/>
    <property type="molecule type" value="Genomic_DNA"/>
</dbReference>
<sequence length="452" mass="50891">MASFEMSEISSDHGDLVNATQACDATVKDSSRFAKIVFRLRRGARPTRTRRQPQAFPPRELQDQFVQLASTSSVYIIFLCLDVPLNNTVFKHYHGLVHTLRYLSADRVPRNDWFLARSQDFKPGSPSPCVELIRKSSLRLPVEPWLTTTSAFPVNNSKETLPRTSLLNEKFYASIMIIAILHERAEYNRLQQQQFNLRVAYPTRFNAMMNDSYTADVRMVGDLTTLGSAKMKPPLGARIKLIVQDLSVDGVILDYSPFGYDFRVIIDLTLLSSEVDYDGPNLRELIASRMAIAEGSSKIAEKRIISEHIPKMFGLDKQQTRVVEQGLSRVPSNTLFFEGVPGGGKSTTLNALTLATIRLYGRVLICIQSNTGVDSLFEKVVKSVQTMPDFADLQQSCVRYRTNAKEIAKLDDMGHMMADQLRDETAHNNHSMAGKIATYAQAWPEDETLKQL</sequence>
<dbReference type="InterPro" id="IPR027417">
    <property type="entry name" value="P-loop_NTPase"/>
</dbReference>
<reference evidence="1" key="1">
    <citation type="submission" date="2021-12" db="EMBL/GenBank/DDBJ databases">
        <authorList>
            <person name="Zaccaron A."/>
            <person name="Stergiopoulos I."/>
        </authorList>
    </citation>
    <scope>NUCLEOTIDE SEQUENCE</scope>
    <source>
        <strain evidence="1">Race5_Kim</strain>
    </source>
</reference>
<dbReference type="SUPFAM" id="SSF52540">
    <property type="entry name" value="P-loop containing nucleoside triphosphate hydrolases"/>
    <property type="match status" value="1"/>
</dbReference>
<dbReference type="RefSeq" id="XP_047765561.1">
    <property type="nucleotide sequence ID" value="XM_047909911.1"/>
</dbReference>
<proteinExistence type="predicted"/>
<organism evidence="1 2">
    <name type="scientific">Passalora fulva</name>
    <name type="common">Tomato leaf mold</name>
    <name type="synonym">Cladosporium fulvum</name>
    <dbReference type="NCBI Taxonomy" id="5499"/>
    <lineage>
        <taxon>Eukaryota</taxon>
        <taxon>Fungi</taxon>
        <taxon>Dikarya</taxon>
        <taxon>Ascomycota</taxon>
        <taxon>Pezizomycotina</taxon>
        <taxon>Dothideomycetes</taxon>
        <taxon>Dothideomycetidae</taxon>
        <taxon>Mycosphaerellales</taxon>
        <taxon>Mycosphaerellaceae</taxon>
        <taxon>Fulvia</taxon>
    </lineage>
</organism>
<dbReference type="Gene3D" id="3.40.50.300">
    <property type="entry name" value="P-loop containing nucleotide triphosphate hydrolases"/>
    <property type="match status" value="1"/>
</dbReference>
<accession>A0A9Q8PEW8</accession>
<protein>
    <recommendedName>
        <fullName evidence="3">DNA2/NAM7 helicase helicase domain-containing protein</fullName>
    </recommendedName>
</protein>
<gene>
    <name evidence="1" type="ORF">CLAFUR5_10763</name>
</gene>
<dbReference type="Proteomes" id="UP000756132">
    <property type="component" value="Chromosome 8"/>
</dbReference>
<reference evidence="1" key="2">
    <citation type="journal article" date="2022" name="Microb. Genom.">
        <title>A chromosome-scale genome assembly of the tomato pathogen Cladosporium fulvum reveals a compartmentalized genome architecture and the presence of a dispensable chromosome.</title>
        <authorList>
            <person name="Zaccaron A.Z."/>
            <person name="Chen L.H."/>
            <person name="Samaras A."/>
            <person name="Stergiopoulos I."/>
        </authorList>
    </citation>
    <scope>NUCLEOTIDE SEQUENCE</scope>
    <source>
        <strain evidence="1">Race5_Kim</strain>
    </source>
</reference>
<evidence type="ECO:0008006" key="3">
    <source>
        <dbReference type="Google" id="ProtNLM"/>
    </source>
</evidence>